<organism evidence="1 2">
    <name type="scientific">Pedobacter lusitanus</name>
    <dbReference type="NCBI Taxonomy" id="1503925"/>
    <lineage>
        <taxon>Bacteria</taxon>
        <taxon>Pseudomonadati</taxon>
        <taxon>Bacteroidota</taxon>
        <taxon>Sphingobacteriia</taxon>
        <taxon>Sphingobacteriales</taxon>
        <taxon>Sphingobacteriaceae</taxon>
        <taxon>Pedobacter</taxon>
    </lineage>
</organism>
<proteinExistence type="predicted"/>
<dbReference type="OrthoDB" id="965519at2"/>
<evidence type="ECO:0000313" key="2">
    <source>
        <dbReference type="Proteomes" id="UP000032049"/>
    </source>
</evidence>
<dbReference type="NCBIfam" id="NF038153">
    <property type="entry name" value="lant_leader_L1a"/>
    <property type="match status" value="1"/>
</dbReference>
<reference evidence="1 2" key="1">
    <citation type="submission" date="2015-01" db="EMBL/GenBank/DDBJ databases">
        <title>Draft genome sequence of Pedobacter sp. NL19 isolated from sludge of an effluent treatment pond in an abandoned uranium mine.</title>
        <authorList>
            <person name="Santos T."/>
            <person name="Caetano T."/>
            <person name="Covas C."/>
            <person name="Cruz A."/>
            <person name="Mendo S."/>
        </authorList>
    </citation>
    <scope>NUCLEOTIDE SEQUENCE [LARGE SCALE GENOMIC DNA]</scope>
    <source>
        <strain evidence="1 2">NL19</strain>
    </source>
</reference>
<sequence>MKKVKLTNKISLDKKIISKLNDDQLRELEGGKNAYNMSCITGSNLSCQSAKCDPEESLDNLIFGN</sequence>
<dbReference type="EMBL" id="JXRA01000036">
    <property type="protein sequence ID" value="KIO77389.1"/>
    <property type="molecule type" value="Genomic_DNA"/>
</dbReference>
<keyword evidence="2" id="KW-1185">Reference proteome</keyword>
<accession>A0A0D0FY01</accession>
<dbReference type="STRING" id="1503925.TH53_09790"/>
<dbReference type="Proteomes" id="UP000032049">
    <property type="component" value="Unassembled WGS sequence"/>
</dbReference>
<evidence type="ECO:0000313" key="1">
    <source>
        <dbReference type="EMBL" id="KIO77389.1"/>
    </source>
</evidence>
<gene>
    <name evidence="1" type="ORF">TH53_09790</name>
</gene>
<name>A0A0D0FY01_9SPHI</name>
<dbReference type="RefSeq" id="WP_041881206.1">
    <property type="nucleotide sequence ID" value="NZ_CP157278.1"/>
</dbReference>
<dbReference type="AlphaFoldDB" id="A0A0D0FY01"/>
<comment type="caution">
    <text evidence="1">The sequence shown here is derived from an EMBL/GenBank/DDBJ whole genome shotgun (WGS) entry which is preliminary data.</text>
</comment>
<protein>
    <submittedName>
        <fullName evidence="1">Uncharacterized protein</fullName>
    </submittedName>
</protein>
<dbReference type="InterPro" id="IPR058238">
    <property type="entry name" value="Lant_leader_dom"/>
</dbReference>